<protein>
    <submittedName>
        <fullName evidence="1">Protein PEP-RELATED DEVELOPMENT ARRESTED 1, chloroplastic</fullName>
    </submittedName>
</protein>
<sequence length="444" mass="49350">MLGTPKDTCDLCESSKHVVCPKNPKPHKESRSQAKQQHSDEMLQTAIRFIPLSSPSTSPNNSSLPLISFTSQYNKQRYQQCRSKQQQKKKSKLLRFCTSYEVGGGYADEEFDLQDRSYGIQQKQHINGDQEIDEAQYEAILKGGEQVTSVLQEMITLLEDMNMDEASEEVAVELAAQGVIGKRVDEMEPGFMMALDYMIQLAEKDQDDKRKSLLEVVKETVLSHLTKKCPPHVQVIGLLCRTPQKDSRHELMRRVAAGGGVFKSDNGIEVHIPGANLNDIANQADDLLETMETRAVVPDRKLLARLVLIREEARNMMGGGILDERNDRGFSTLPESEVNFLTKLVALKPGKTVQEMIKNVMLGKDEGADNYDSDEAFVNGNSSGIAGRGSFTGKKPLPVRPGMFLETVTKVLGGIYSGSVPGVTAQHLEWVHQKTLQVLQEIAF</sequence>
<dbReference type="EMBL" id="CM051394">
    <property type="protein sequence ID" value="KAJ4730340.1"/>
    <property type="molecule type" value="Genomic_DNA"/>
</dbReference>
<dbReference type="Proteomes" id="UP001164539">
    <property type="component" value="Chromosome 1"/>
</dbReference>
<proteinExistence type="predicted"/>
<name>A0ACC1Z2X6_MELAZ</name>
<reference evidence="1 2" key="1">
    <citation type="journal article" date="2023" name="Science">
        <title>Complex scaffold remodeling in plant triterpene biosynthesis.</title>
        <authorList>
            <person name="De La Pena R."/>
            <person name="Hodgson H."/>
            <person name="Liu J.C."/>
            <person name="Stephenson M.J."/>
            <person name="Martin A.C."/>
            <person name="Owen C."/>
            <person name="Harkess A."/>
            <person name="Leebens-Mack J."/>
            <person name="Jimenez L.E."/>
            <person name="Osbourn A."/>
            <person name="Sattely E.S."/>
        </authorList>
    </citation>
    <scope>NUCLEOTIDE SEQUENCE [LARGE SCALE GENOMIC DNA]</scope>
    <source>
        <strain evidence="2">cv. JPN11</strain>
        <tissue evidence="1">Leaf</tissue>
    </source>
</reference>
<evidence type="ECO:0000313" key="2">
    <source>
        <dbReference type="Proteomes" id="UP001164539"/>
    </source>
</evidence>
<accession>A0ACC1Z2X6</accession>
<comment type="caution">
    <text evidence="1">The sequence shown here is derived from an EMBL/GenBank/DDBJ whole genome shotgun (WGS) entry which is preliminary data.</text>
</comment>
<evidence type="ECO:0000313" key="1">
    <source>
        <dbReference type="EMBL" id="KAJ4730340.1"/>
    </source>
</evidence>
<keyword evidence="2" id="KW-1185">Reference proteome</keyword>
<gene>
    <name evidence="1" type="ORF">OWV82_002986</name>
</gene>
<organism evidence="1 2">
    <name type="scientific">Melia azedarach</name>
    <name type="common">Chinaberry tree</name>
    <dbReference type="NCBI Taxonomy" id="155640"/>
    <lineage>
        <taxon>Eukaryota</taxon>
        <taxon>Viridiplantae</taxon>
        <taxon>Streptophyta</taxon>
        <taxon>Embryophyta</taxon>
        <taxon>Tracheophyta</taxon>
        <taxon>Spermatophyta</taxon>
        <taxon>Magnoliopsida</taxon>
        <taxon>eudicotyledons</taxon>
        <taxon>Gunneridae</taxon>
        <taxon>Pentapetalae</taxon>
        <taxon>rosids</taxon>
        <taxon>malvids</taxon>
        <taxon>Sapindales</taxon>
        <taxon>Meliaceae</taxon>
        <taxon>Melia</taxon>
    </lineage>
</organism>